<feature type="region of interest" description="Disordered" evidence="3">
    <location>
        <begin position="461"/>
        <end position="481"/>
    </location>
</feature>
<sequence>MEPALRTPELIASQSPLPPPVELHARRIPADQPLPELDPVLSTLAEAIATQPAPISSGWSTVSPLQSYRLPLPELSDQLEERLPPLDPLPKMASSIERRPSLAPQRIKRSVYRTILDWSVHPTIQPNDFNTLPDLPRGTPPRTGHSLKSTSTSAAATSGRSERNVTTATTSTTAATKSSDEGVVKKRYVSRRRIGFDDDDLDLGNQRPYYPGQSTTQVLDTIVHNRLGKNNIDTQRNPWDISGIRRQKFVPNSDNNFKGVLLKNPVMARVGRRNDGDSLKEEKKEEKTTKVIATTATSKPLQSALPRKKSEHADQTLQKAIILPDQSLLGSWIDSPRRPYEKAASPTENKSLYGEYLFTPKSVLPAMTTGLRKPYELFYADCDIHPRVSQMVKECVETAGELGLDLIKTTPRHLDSLLGHKYHQGVLLRASYLPRALIKSLGAVSADNKYDINFIRGTSKKFEGSTPPRDRNASGETTTTPCASPPPIWVVLDEVQVVYDMGHILSTAYHLGIDGVIIKEKDTVLPHAAVSAVSEGALEKRPAYAVKTLVKFIKESQANGWQVIGLKAAYGSKRLKPFYTFPGTGIDRPTILIVGGSGLGISKSAERQCDSFIHVPVLSRMAPSFGQVISLPVPVVSGIAMSRLIGGRFAASGSDMKTGQAAPGGGGVDDYDNEINRPVPWVGSPPEWELAIPKSKGKGNQVTHTRKDPRK</sequence>
<evidence type="ECO:0000256" key="1">
    <source>
        <dbReference type="ARBA" id="ARBA00022603"/>
    </source>
</evidence>
<gene>
    <name evidence="5" type="primary">MRM1</name>
    <name evidence="5" type="ORF">BGZ97_001617</name>
</gene>
<feature type="compositionally biased region" description="Low complexity" evidence="3">
    <location>
        <begin position="149"/>
        <end position="158"/>
    </location>
</feature>
<dbReference type="EMBL" id="JAAAIN010001336">
    <property type="protein sequence ID" value="KAG0304117.1"/>
    <property type="molecule type" value="Genomic_DNA"/>
</dbReference>
<reference evidence="5" key="1">
    <citation type="journal article" date="2020" name="Fungal Divers.">
        <title>Resolving the Mortierellaceae phylogeny through synthesis of multi-gene phylogenetics and phylogenomics.</title>
        <authorList>
            <person name="Vandepol N."/>
            <person name="Liber J."/>
            <person name="Desiro A."/>
            <person name="Na H."/>
            <person name="Kennedy M."/>
            <person name="Barry K."/>
            <person name="Grigoriev I.V."/>
            <person name="Miller A.N."/>
            <person name="O'Donnell K."/>
            <person name="Stajich J.E."/>
            <person name="Bonito G."/>
        </authorList>
    </citation>
    <scope>NUCLEOTIDE SEQUENCE</scope>
    <source>
        <strain evidence="5">NVP60</strain>
    </source>
</reference>
<dbReference type="InterPro" id="IPR001537">
    <property type="entry name" value="SpoU_MeTrfase"/>
</dbReference>
<organism evidence="5 6">
    <name type="scientific">Linnemannia gamsii</name>
    <dbReference type="NCBI Taxonomy" id="64522"/>
    <lineage>
        <taxon>Eukaryota</taxon>
        <taxon>Fungi</taxon>
        <taxon>Fungi incertae sedis</taxon>
        <taxon>Mucoromycota</taxon>
        <taxon>Mortierellomycotina</taxon>
        <taxon>Mortierellomycetes</taxon>
        <taxon>Mortierellales</taxon>
        <taxon>Mortierellaceae</taxon>
        <taxon>Linnemannia</taxon>
    </lineage>
</organism>
<dbReference type="SUPFAM" id="SSF75217">
    <property type="entry name" value="alpha/beta knot"/>
    <property type="match status" value="1"/>
</dbReference>
<dbReference type="Proteomes" id="UP000823405">
    <property type="component" value="Unassembled WGS sequence"/>
</dbReference>
<feature type="region of interest" description="Disordered" evidence="3">
    <location>
        <begin position="126"/>
        <end position="180"/>
    </location>
</feature>
<feature type="region of interest" description="Disordered" evidence="3">
    <location>
        <begin position="655"/>
        <end position="711"/>
    </location>
</feature>
<evidence type="ECO:0000259" key="4">
    <source>
        <dbReference type="Pfam" id="PF00588"/>
    </source>
</evidence>
<evidence type="ECO:0000256" key="2">
    <source>
        <dbReference type="ARBA" id="ARBA00022679"/>
    </source>
</evidence>
<feature type="domain" description="tRNA/rRNA methyltransferase SpoU type" evidence="4">
    <location>
        <begin position="488"/>
        <end position="618"/>
    </location>
</feature>
<dbReference type="PANTHER" id="PTHR46103:SF1">
    <property type="entry name" value="RRNA METHYLTRANSFERASE 1, MITOCHONDRIAL"/>
    <property type="match status" value="1"/>
</dbReference>
<evidence type="ECO:0000313" key="6">
    <source>
        <dbReference type="Proteomes" id="UP000823405"/>
    </source>
</evidence>
<keyword evidence="2" id="KW-0808">Transferase</keyword>
<dbReference type="Pfam" id="PF00588">
    <property type="entry name" value="SpoU_methylase"/>
    <property type="match status" value="1"/>
</dbReference>
<dbReference type="SUPFAM" id="SSF55315">
    <property type="entry name" value="L30e-like"/>
    <property type="match status" value="1"/>
</dbReference>
<evidence type="ECO:0000256" key="3">
    <source>
        <dbReference type="SAM" id="MobiDB-lite"/>
    </source>
</evidence>
<dbReference type="InterPro" id="IPR029026">
    <property type="entry name" value="tRNA_m1G_MTases_N"/>
</dbReference>
<dbReference type="OrthoDB" id="2417920at2759"/>
<keyword evidence="1 5" id="KW-0489">Methyltransferase</keyword>
<comment type="caution">
    <text evidence="5">The sequence shown here is derived from an EMBL/GenBank/DDBJ whole genome shotgun (WGS) entry which is preliminary data.</text>
</comment>
<evidence type="ECO:0000313" key="5">
    <source>
        <dbReference type="EMBL" id="KAG0304117.1"/>
    </source>
</evidence>
<dbReference type="GO" id="GO:0003723">
    <property type="term" value="F:RNA binding"/>
    <property type="evidence" value="ECO:0007669"/>
    <property type="project" value="InterPro"/>
</dbReference>
<dbReference type="InterPro" id="IPR029028">
    <property type="entry name" value="Alpha/beta_knot_MTases"/>
</dbReference>
<dbReference type="PANTHER" id="PTHR46103">
    <property type="entry name" value="RRNA METHYLTRANSFERASE 1, MITOCHONDRIAL"/>
    <property type="match status" value="1"/>
</dbReference>
<name>A0A9P6UJ43_9FUNG</name>
<feature type="compositionally biased region" description="Low complexity" evidence="3">
    <location>
        <begin position="166"/>
        <end position="177"/>
    </location>
</feature>
<dbReference type="Gene3D" id="3.30.1330.30">
    <property type="match status" value="1"/>
</dbReference>
<proteinExistence type="predicted"/>
<dbReference type="AlphaFoldDB" id="A0A9P6UJ43"/>
<feature type="compositionally biased region" description="Basic and acidic residues" evidence="3">
    <location>
        <begin position="461"/>
        <end position="473"/>
    </location>
</feature>
<protein>
    <submittedName>
        <fullName evidence="5">Ribose methyltransferase</fullName>
    </submittedName>
</protein>
<accession>A0A9P6UJ43</accession>
<dbReference type="Gene3D" id="3.40.1280.10">
    <property type="match status" value="1"/>
</dbReference>
<dbReference type="InterPro" id="IPR047182">
    <property type="entry name" value="MRM1"/>
</dbReference>
<keyword evidence="6" id="KW-1185">Reference proteome</keyword>
<dbReference type="InterPro" id="IPR029064">
    <property type="entry name" value="Ribosomal_eL30-like_sf"/>
</dbReference>
<dbReference type="GO" id="GO:0016435">
    <property type="term" value="F:rRNA (guanine) methyltransferase activity"/>
    <property type="evidence" value="ECO:0007669"/>
    <property type="project" value="TreeGrafter"/>
</dbReference>